<evidence type="ECO:0000313" key="1">
    <source>
        <dbReference type="EMBL" id="CAB4191921.1"/>
    </source>
</evidence>
<accession>A0A6J5REJ0</accession>
<sequence length="177" mass="20683">MANIYEIIASERAIESMPPVLRQEPMNAWLRSLMAPIQELIDDFNTVYRPDVEKRTKYNSQKVVFEWLLNEAFGTTFVQPNGVSDIYIENHTTNNIPYTYLFNNTENLPFYFYNNTESTPKYLSNNTEYFAPFDFTVWIPYAVWLALAASDANRNAIVQSVVDKFKIFPLTNDIQTY</sequence>
<organism evidence="1">
    <name type="scientific">uncultured Caudovirales phage</name>
    <dbReference type="NCBI Taxonomy" id="2100421"/>
    <lineage>
        <taxon>Viruses</taxon>
        <taxon>Duplodnaviria</taxon>
        <taxon>Heunggongvirae</taxon>
        <taxon>Uroviricota</taxon>
        <taxon>Caudoviricetes</taxon>
        <taxon>Peduoviridae</taxon>
        <taxon>Maltschvirus</taxon>
        <taxon>Maltschvirus maltsch</taxon>
    </lineage>
</organism>
<dbReference type="EMBL" id="LR797179">
    <property type="protein sequence ID" value="CAB4191921.1"/>
    <property type="molecule type" value="Genomic_DNA"/>
</dbReference>
<reference evidence="1" key="1">
    <citation type="submission" date="2020-05" db="EMBL/GenBank/DDBJ databases">
        <authorList>
            <person name="Chiriac C."/>
            <person name="Salcher M."/>
            <person name="Ghai R."/>
            <person name="Kavagutti S V."/>
        </authorList>
    </citation>
    <scope>NUCLEOTIDE SEQUENCE</scope>
</reference>
<protein>
    <submittedName>
        <fullName evidence="1">Uncharacterized protein</fullName>
    </submittedName>
</protein>
<proteinExistence type="predicted"/>
<name>A0A6J5REJ0_9CAUD</name>
<gene>
    <name evidence="1" type="ORF">UFOVP1230_47</name>
</gene>